<dbReference type="EMBL" id="AACS02000005">
    <property type="protein sequence ID" value="EAU84227.1"/>
    <property type="molecule type" value="Genomic_DNA"/>
</dbReference>
<dbReference type="Gene3D" id="1.20.1280.50">
    <property type="match status" value="1"/>
</dbReference>
<protein>
    <submittedName>
        <fullName evidence="1">Uncharacterized protein</fullName>
    </submittedName>
</protein>
<dbReference type="Proteomes" id="UP000001861">
    <property type="component" value="Unassembled WGS sequence"/>
</dbReference>
<gene>
    <name evidence="1" type="ORF">CC1G_08157</name>
</gene>
<comment type="caution">
    <text evidence="1">The sequence shown here is derived from an EMBL/GenBank/DDBJ whole genome shotgun (WGS) entry which is preliminary data.</text>
</comment>
<reference evidence="1 2" key="1">
    <citation type="journal article" date="2010" name="Proc. Natl. Acad. Sci. U.S.A.">
        <title>Insights into evolution of multicellular fungi from the assembled chromosomes of the mushroom Coprinopsis cinerea (Coprinus cinereus).</title>
        <authorList>
            <person name="Stajich J.E."/>
            <person name="Wilke S.K."/>
            <person name="Ahren D."/>
            <person name="Au C.H."/>
            <person name="Birren B.W."/>
            <person name="Borodovsky M."/>
            <person name="Burns C."/>
            <person name="Canback B."/>
            <person name="Casselton L.A."/>
            <person name="Cheng C.K."/>
            <person name="Deng J."/>
            <person name="Dietrich F.S."/>
            <person name="Fargo D.C."/>
            <person name="Farman M.L."/>
            <person name="Gathman A.C."/>
            <person name="Goldberg J."/>
            <person name="Guigo R."/>
            <person name="Hoegger P.J."/>
            <person name="Hooker J.B."/>
            <person name="Huggins A."/>
            <person name="James T.Y."/>
            <person name="Kamada T."/>
            <person name="Kilaru S."/>
            <person name="Kodira C."/>
            <person name="Kues U."/>
            <person name="Kupfer D."/>
            <person name="Kwan H.S."/>
            <person name="Lomsadze A."/>
            <person name="Li W."/>
            <person name="Lilly W.W."/>
            <person name="Ma L.J."/>
            <person name="Mackey A.J."/>
            <person name="Manning G."/>
            <person name="Martin F."/>
            <person name="Muraguchi H."/>
            <person name="Natvig D.O."/>
            <person name="Palmerini H."/>
            <person name="Ramesh M.A."/>
            <person name="Rehmeyer C.J."/>
            <person name="Roe B.A."/>
            <person name="Shenoy N."/>
            <person name="Stanke M."/>
            <person name="Ter-Hovhannisyan V."/>
            <person name="Tunlid A."/>
            <person name="Velagapudi R."/>
            <person name="Vision T.J."/>
            <person name="Zeng Q."/>
            <person name="Zolan M.E."/>
            <person name="Pukkila P.J."/>
        </authorList>
    </citation>
    <scope>NUCLEOTIDE SEQUENCE [LARGE SCALE GENOMIC DNA]</scope>
    <source>
        <strain evidence="2">Okayama-7 / 130 / ATCC MYA-4618 / FGSC 9003</strain>
    </source>
</reference>
<dbReference type="OrthoDB" id="2986786at2759"/>
<accession>A8NZ48</accession>
<sequence>MISNADLRNDEVIFKPEYLSEAIAQLLAEIMDIQTMKNDMTAINQLPNEVLCNIFVEYKGSILADQPQHPSAWTLITSVCLRWRNACINHPPLWSDIAPCRDPLALTRAKLKRSKGTLLSIESLQPKILTRAAEQLLAFAVCQAERLVFLKLRNRPEY</sequence>
<dbReference type="GeneID" id="6014163"/>
<proteinExistence type="predicted"/>
<organism evidence="1 2">
    <name type="scientific">Coprinopsis cinerea (strain Okayama-7 / 130 / ATCC MYA-4618 / FGSC 9003)</name>
    <name type="common">Inky cap fungus</name>
    <name type="synonym">Hormographiella aspergillata</name>
    <dbReference type="NCBI Taxonomy" id="240176"/>
    <lineage>
        <taxon>Eukaryota</taxon>
        <taxon>Fungi</taxon>
        <taxon>Dikarya</taxon>
        <taxon>Basidiomycota</taxon>
        <taxon>Agaricomycotina</taxon>
        <taxon>Agaricomycetes</taxon>
        <taxon>Agaricomycetidae</taxon>
        <taxon>Agaricales</taxon>
        <taxon>Agaricineae</taxon>
        <taxon>Psathyrellaceae</taxon>
        <taxon>Coprinopsis</taxon>
    </lineage>
</organism>
<dbReference type="KEGG" id="cci:CC1G_08157"/>
<name>A8NZ48_COPC7</name>
<dbReference type="AlphaFoldDB" id="A8NZ48"/>
<evidence type="ECO:0000313" key="1">
    <source>
        <dbReference type="EMBL" id="EAU84227.1"/>
    </source>
</evidence>
<dbReference type="VEuPathDB" id="FungiDB:CC1G_08157"/>
<evidence type="ECO:0000313" key="2">
    <source>
        <dbReference type="Proteomes" id="UP000001861"/>
    </source>
</evidence>
<dbReference type="RefSeq" id="XP_001837603.1">
    <property type="nucleotide sequence ID" value="XM_001837551.1"/>
</dbReference>
<keyword evidence="2" id="KW-1185">Reference proteome</keyword>
<dbReference type="InParanoid" id="A8NZ48"/>